<feature type="domain" description="No apical meristem-associated C-terminal" evidence="3">
    <location>
        <begin position="140"/>
        <end position="308"/>
    </location>
</feature>
<evidence type="ECO:0000256" key="2">
    <source>
        <dbReference type="SAM" id="MobiDB-lite"/>
    </source>
</evidence>
<dbReference type="InterPro" id="IPR029466">
    <property type="entry name" value="NAM-associated_C"/>
</dbReference>
<evidence type="ECO:0000313" key="4">
    <source>
        <dbReference type="EMBL" id="KAG2620460.1"/>
    </source>
</evidence>
<reference evidence="4" key="1">
    <citation type="submission" date="2020-05" db="EMBL/GenBank/DDBJ databases">
        <title>WGS assembly of Panicum virgatum.</title>
        <authorList>
            <person name="Lovell J.T."/>
            <person name="Jenkins J."/>
            <person name="Shu S."/>
            <person name="Juenger T.E."/>
            <person name="Schmutz J."/>
        </authorList>
    </citation>
    <scope>NUCLEOTIDE SEQUENCE</scope>
    <source>
        <strain evidence="4">AP13</strain>
    </source>
</reference>
<feature type="coiled-coil region" evidence="1">
    <location>
        <begin position="238"/>
        <end position="282"/>
    </location>
</feature>
<name>A0A8T0UCN9_PANVG</name>
<dbReference type="AlphaFoldDB" id="A0A8T0UCN9"/>
<feature type="region of interest" description="Disordered" evidence="2">
    <location>
        <begin position="158"/>
        <end position="209"/>
    </location>
</feature>
<accession>A0A8T0UCN9</accession>
<dbReference type="PANTHER" id="PTHR45125:SF3">
    <property type="entry name" value="NO-APICAL-MERISTEM-ASSOCIATED CARBOXY-TERMINAL DOMAIN PROTEIN"/>
    <property type="match status" value="1"/>
</dbReference>
<sequence length="311" mass="36382">MDDAHHRSTKFLQESVILEPLSTTISARHARSSNYTTQEDEALIMAWESVSLDPVKGNEQSSSTYWKRIYDHYHRNKRCASDRSLNSLQHRWGTIQECCNKWACCISQVERQSPSGVTYQEHINIAQELYKGKDPVQKRRPFVMLHCWTLLQHNQKWLKRKDEAPPKRQKSTNSIEFAGAEDLDEDGVQNEDGRVRSPTPCSIGPIDKRPLGRKLQKRKMIMARNEKKQENETRWMEVKAMEERKATIEERKATIEERKVAIEEEKLRIMSEEVRNKTLEQEQKIMFMDSSCLDDDQKAYVSAMRAQILIA</sequence>
<dbReference type="Pfam" id="PF14303">
    <property type="entry name" value="NAM-associated"/>
    <property type="match status" value="1"/>
</dbReference>
<gene>
    <name evidence="4" type="ORF">PVAP13_3NG100200</name>
</gene>
<evidence type="ECO:0000313" key="5">
    <source>
        <dbReference type="Proteomes" id="UP000823388"/>
    </source>
</evidence>
<comment type="caution">
    <text evidence="4">The sequence shown here is derived from an EMBL/GenBank/DDBJ whole genome shotgun (WGS) entry which is preliminary data.</text>
</comment>
<feature type="compositionally biased region" description="Acidic residues" evidence="2">
    <location>
        <begin position="179"/>
        <end position="189"/>
    </location>
</feature>
<protein>
    <recommendedName>
        <fullName evidence="3">No apical meristem-associated C-terminal domain-containing protein</fullName>
    </recommendedName>
</protein>
<evidence type="ECO:0000259" key="3">
    <source>
        <dbReference type="Pfam" id="PF14303"/>
    </source>
</evidence>
<proteinExistence type="predicted"/>
<keyword evidence="5" id="KW-1185">Reference proteome</keyword>
<evidence type="ECO:0000256" key="1">
    <source>
        <dbReference type="SAM" id="Coils"/>
    </source>
</evidence>
<organism evidence="4 5">
    <name type="scientific">Panicum virgatum</name>
    <name type="common">Blackwell switchgrass</name>
    <dbReference type="NCBI Taxonomy" id="38727"/>
    <lineage>
        <taxon>Eukaryota</taxon>
        <taxon>Viridiplantae</taxon>
        <taxon>Streptophyta</taxon>
        <taxon>Embryophyta</taxon>
        <taxon>Tracheophyta</taxon>
        <taxon>Spermatophyta</taxon>
        <taxon>Magnoliopsida</taxon>
        <taxon>Liliopsida</taxon>
        <taxon>Poales</taxon>
        <taxon>Poaceae</taxon>
        <taxon>PACMAD clade</taxon>
        <taxon>Panicoideae</taxon>
        <taxon>Panicodae</taxon>
        <taxon>Paniceae</taxon>
        <taxon>Panicinae</taxon>
        <taxon>Panicum</taxon>
        <taxon>Panicum sect. Hiantes</taxon>
    </lineage>
</organism>
<dbReference type="PANTHER" id="PTHR45125">
    <property type="entry name" value="F21J9.4-RELATED"/>
    <property type="match status" value="1"/>
</dbReference>
<dbReference type="Proteomes" id="UP000823388">
    <property type="component" value="Chromosome 3N"/>
</dbReference>
<dbReference type="EMBL" id="CM029042">
    <property type="protein sequence ID" value="KAG2620460.1"/>
    <property type="molecule type" value="Genomic_DNA"/>
</dbReference>
<keyword evidence="1" id="KW-0175">Coiled coil</keyword>